<name>A0A512NHQ7_9HYPH</name>
<dbReference type="PANTHER" id="PTHR43081">
    <property type="entry name" value="ADENYLATE CYCLASE, TERMINAL-DIFFERENTIATION SPECIFIC-RELATED"/>
    <property type="match status" value="1"/>
</dbReference>
<dbReference type="RefSeq" id="WP_170303411.1">
    <property type="nucleotide sequence ID" value="NZ_BKAJ01000101.1"/>
</dbReference>
<dbReference type="GO" id="GO:0006171">
    <property type="term" value="P:cAMP biosynthetic process"/>
    <property type="evidence" value="ECO:0007669"/>
    <property type="project" value="TreeGrafter"/>
</dbReference>
<comment type="caution">
    <text evidence="5">The sequence shown here is derived from an EMBL/GenBank/DDBJ whole genome shotgun (WGS) entry which is preliminary data.</text>
</comment>
<dbReference type="PANTHER" id="PTHR43081:SF19">
    <property type="entry name" value="PH-SENSITIVE ADENYLATE CYCLASE RV1264"/>
    <property type="match status" value="1"/>
</dbReference>
<keyword evidence="3" id="KW-0812">Transmembrane</keyword>
<sequence length="713" mass="76935">MAEDRQPTCPRRLSAILQADLTGYVRLMQGGEDRTVSHLKSVRAEVWQSAVDAAGGRIVNIVADSVLAEFGSAVAAVAAAIDVQERMARFNEALDEEQRLMFRIGLHLGEVIVDETETIFGDAVNVAARIQLMAEPGGIAASPAIRDATHLQASCAFVDGGRHHAKNIRNSLRIYHVLPHESASRRPIRAAMRRADIAIRRPMLWGMVAATALLLAGSLYLAFSPTPAPSVSTAALSLSAEQLEQALAERRKVDALAAEKRRLEEQARQRAEAETEAKRQADLELASARQARQKAERELAQLKADIDARRNAKDAGGDPAAVMAERATEQAAQRSAEAEAAALLQAEEQAARKAAADAEAKRRADQALAVATQRREQAETEALAAANKAAANKTAAGMAKSNEEAEAAEQRLHLELADRRRLQVALTSLGFDTRGHDGVFGPRSREMIARWQEARNLPATGFLTRAHQQALLQETEPMRASYDEQKKPAASHISSTADASWAAFSALENPACAAGIAQRPADWQVDIKGNTLTYTSRSTKSSFTVDLKGLQPDGSGRVVGKDDKNREFYVTFAPGSGARPFHEASSITPCRYVYTPKTGGHSMRYMTIAGVLGVLATQAQAESKTYRLELIPEKSVQACSGAGMTYTVDVSNGVLTLGTSYARRLLSEPVKSDGKITASFKDPAAGNMKFVGLGNGEYELVSPLIPCYYRLVQ</sequence>
<evidence type="ECO:0000313" key="5">
    <source>
        <dbReference type="EMBL" id="GEP58491.1"/>
    </source>
</evidence>
<keyword evidence="6" id="KW-1185">Reference proteome</keyword>
<dbReference type="SUPFAM" id="SSF55073">
    <property type="entry name" value="Nucleotide cyclase"/>
    <property type="match status" value="1"/>
</dbReference>
<dbReference type="InterPro" id="IPR029787">
    <property type="entry name" value="Nucleotide_cyclase"/>
</dbReference>
<gene>
    <name evidence="5" type="ORF">RSO01_56570</name>
</gene>
<keyword evidence="3" id="KW-1133">Transmembrane helix</keyword>
<dbReference type="EMBL" id="BKAJ01000101">
    <property type="protein sequence ID" value="GEP58491.1"/>
    <property type="molecule type" value="Genomic_DNA"/>
</dbReference>
<dbReference type="GO" id="GO:0035556">
    <property type="term" value="P:intracellular signal transduction"/>
    <property type="evidence" value="ECO:0007669"/>
    <property type="project" value="InterPro"/>
</dbReference>
<dbReference type="InterPro" id="IPR036365">
    <property type="entry name" value="PGBD-like_sf"/>
</dbReference>
<organism evidence="5 6">
    <name type="scientific">Reyranella soli</name>
    <dbReference type="NCBI Taxonomy" id="1230389"/>
    <lineage>
        <taxon>Bacteria</taxon>
        <taxon>Pseudomonadati</taxon>
        <taxon>Pseudomonadota</taxon>
        <taxon>Alphaproteobacteria</taxon>
        <taxon>Hyphomicrobiales</taxon>
        <taxon>Reyranellaceae</taxon>
        <taxon>Reyranella</taxon>
    </lineage>
</organism>
<accession>A0A512NHQ7</accession>
<dbReference type="GO" id="GO:0004016">
    <property type="term" value="F:adenylate cyclase activity"/>
    <property type="evidence" value="ECO:0007669"/>
    <property type="project" value="UniProtKB-ARBA"/>
</dbReference>
<evidence type="ECO:0000256" key="3">
    <source>
        <dbReference type="SAM" id="Phobius"/>
    </source>
</evidence>
<dbReference type="InterPro" id="IPR001054">
    <property type="entry name" value="A/G_cyclase"/>
</dbReference>
<feature type="coiled-coil region" evidence="1">
    <location>
        <begin position="341"/>
        <end position="418"/>
    </location>
</feature>
<dbReference type="InterPro" id="IPR002477">
    <property type="entry name" value="Peptidoglycan-bd-like"/>
</dbReference>
<evidence type="ECO:0000313" key="6">
    <source>
        <dbReference type="Proteomes" id="UP000321058"/>
    </source>
</evidence>
<dbReference type="SUPFAM" id="SSF47090">
    <property type="entry name" value="PGBD-like"/>
    <property type="match status" value="1"/>
</dbReference>
<feature type="domain" description="Guanylate cyclase" evidence="4">
    <location>
        <begin position="15"/>
        <end position="131"/>
    </location>
</feature>
<proteinExistence type="predicted"/>
<dbReference type="InterPro" id="IPR050697">
    <property type="entry name" value="Adenylyl/Guanylyl_Cyclase_3/4"/>
</dbReference>
<feature type="region of interest" description="Disordered" evidence="2">
    <location>
        <begin position="311"/>
        <end position="335"/>
    </location>
</feature>
<dbReference type="Pfam" id="PF01471">
    <property type="entry name" value="PG_binding_1"/>
    <property type="match status" value="1"/>
</dbReference>
<dbReference type="Gene3D" id="1.10.101.10">
    <property type="entry name" value="PGBD-like superfamily/PGBD"/>
    <property type="match status" value="1"/>
</dbReference>
<keyword evidence="1" id="KW-0175">Coiled coil</keyword>
<dbReference type="AlphaFoldDB" id="A0A512NHQ7"/>
<evidence type="ECO:0000256" key="2">
    <source>
        <dbReference type="SAM" id="MobiDB-lite"/>
    </source>
</evidence>
<dbReference type="Gene3D" id="3.30.70.1230">
    <property type="entry name" value="Nucleotide cyclase"/>
    <property type="match status" value="1"/>
</dbReference>
<evidence type="ECO:0000259" key="4">
    <source>
        <dbReference type="PROSITE" id="PS50125"/>
    </source>
</evidence>
<dbReference type="Proteomes" id="UP000321058">
    <property type="component" value="Unassembled WGS sequence"/>
</dbReference>
<dbReference type="Pfam" id="PF00211">
    <property type="entry name" value="Guanylate_cyc"/>
    <property type="match status" value="1"/>
</dbReference>
<feature type="transmembrane region" description="Helical" evidence="3">
    <location>
        <begin position="203"/>
        <end position="223"/>
    </location>
</feature>
<protein>
    <recommendedName>
        <fullName evidence="4">Guanylate cyclase domain-containing protein</fullName>
    </recommendedName>
</protein>
<evidence type="ECO:0000256" key="1">
    <source>
        <dbReference type="SAM" id="Coils"/>
    </source>
</evidence>
<dbReference type="InterPro" id="IPR036366">
    <property type="entry name" value="PGBDSf"/>
</dbReference>
<reference evidence="5 6" key="1">
    <citation type="submission" date="2019-07" db="EMBL/GenBank/DDBJ databases">
        <title>Whole genome shotgun sequence of Reyranella soli NBRC 108950.</title>
        <authorList>
            <person name="Hosoyama A."/>
            <person name="Uohara A."/>
            <person name="Ohji S."/>
            <person name="Ichikawa N."/>
        </authorList>
    </citation>
    <scope>NUCLEOTIDE SEQUENCE [LARGE SCALE GENOMIC DNA]</scope>
    <source>
        <strain evidence="5 6">NBRC 108950</strain>
    </source>
</reference>
<dbReference type="CDD" id="cd07302">
    <property type="entry name" value="CHD"/>
    <property type="match status" value="1"/>
</dbReference>
<dbReference type="PROSITE" id="PS50125">
    <property type="entry name" value="GUANYLATE_CYCLASE_2"/>
    <property type="match status" value="1"/>
</dbReference>
<keyword evidence="3" id="KW-0472">Membrane</keyword>